<dbReference type="SUPFAM" id="SSF52499">
    <property type="entry name" value="Isochorismatase-like hydrolases"/>
    <property type="match status" value="1"/>
</dbReference>
<dbReference type="InterPro" id="IPR000868">
    <property type="entry name" value="Isochorismatase-like_dom"/>
</dbReference>
<dbReference type="Pfam" id="PF00857">
    <property type="entry name" value="Isochorismatase"/>
    <property type="match status" value="1"/>
</dbReference>
<dbReference type="EMBL" id="FRFG01000012">
    <property type="protein sequence ID" value="SHO55208.1"/>
    <property type="molecule type" value="Genomic_DNA"/>
</dbReference>
<evidence type="ECO:0000259" key="2">
    <source>
        <dbReference type="Pfam" id="PF00857"/>
    </source>
</evidence>
<dbReference type="RefSeq" id="WP_073580106.1">
    <property type="nucleotide sequence ID" value="NZ_AP024897.1"/>
</dbReference>
<sequence>MKSAVVVIDVQRILFEGDPLPYAAGEVIQHINQITAKARHSQVPVIFVQHEAPETEIEYGSEGWQLQSDLKVAETDILIRKTTPDSFLNTNLQNVLSADDVTNLLVCGYATEYCVDSTVRRAAALGYSVQLVEDTHTTHDKDHATGQQIRAHHNATLPDLTSFPGKITLISAADVEFS</sequence>
<dbReference type="InterPro" id="IPR036380">
    <property type="entry name" value="Isochorismatase-like_sf"/>
</dbReference>
<dbReference type="Proteomes" id="UP000184600">
    <property type="component" value="Unassembled WGS sequence"/>
</dbReference>
<gene>
    <name evidence="3" type="primary">sttH_1</name>
    <name evidence="3" type="ORF">VQ7734_00927</name>
</gene>
<dbReference type="PANTHER" id="PTHR43540:SF14">
    <property type="entry name" value="ISOCHORISMATASE"/>
    <property type="match status" value="1"/>
</dbReference>
<evidence type="ECO:0000256" key="1">
    <source>
        <dbReference type="ARBA" id="ARBA00022801"/>
    </source>
</evidence>
<dbReference type="GO" id="GO:0016787">
    <property type="term" value="F:hydrolase activity"/>
    <property type="evidence" value="ECO:0007669"/>
    <property type="project" value="UniProtKB-KW"/>
</dbReference>
<protein>
    <submittedName>
        <fullName evidence="3">Streptothricin hydrolase</fullName>
        <ecNumber evidence="3">3.5.2.19</ecNumber>
    </submittedName>
</protein>
<accession>A0A1M7YRH6</accession>
<dbReference type="PANTHER" id="PTHR43540">
    <property type="entry name" value="PEROXYUREIDOACRYLATE/UREIDOACRYLATE AMIDOHYDROLASE-RELATED"/>
    <property type="match status" value="1"/>
</dbReference>
<keyword evidence="1 3" id="KW-0378">Hydrolase</keyword>
<reference evidence="4" key="1">
    <citation type="submission" date="2016-12" db="EMBL/GenBank/DDBJ databases">
        <authorList>
            <person name="Rodrigo-Torres L."/>
            <person name="Arahal R.D."/>
            <person name="Lucena T."/>
        </authorList>
    </citation>
    <scope>NUCLEOTIDE SEQUENCE [LARGE SCALE GENOMIC DNA]</scope>
</reference>
<proteinExistence type="predicted"/>
<dbReference type="STRING" id="1117707.VQ7734_00927"/>
<feature type="domain" description="Isochorismatase-like" evidence="2">
    <location>
        <begin position="3"/>
        <end position="144"/>
    </location>
</feature>
<dbReference type="Gene3D" id="3.40.50.850">
    <property type="entry name" value="Isochorismatase-like"/>
    <property type="match status" value="1"/>
</dbReference>
<organism evidence="3 4">
    <name type="scientific">Vibrio quintilis</name>
    <dbReference type="NCBI Taxonomy" id="1117707"/>
    <lineage>
        <taxon>Bacteria</taxon>
        <taxon>Pseudomonadati</taxon>
        <taxon>Pseudomonadota</taxon>
        <taxon>Gammaproteobacteria</taxon>
        <taxon>Vibrionales</taxon>
        <taxon>Vibrionaceae</taxon>
        <taxon>Vibrio</taxon>
    </lineage>
</organism>
<dbReference type="EC" id="3.5.2.19" evidence="3"/>
<dbReference type="AlphaFoldDB" id="A0A1M7YRH6"/>
<keyword evidence="4" id="KW-1185">Reference proteome</keyword>
<dbReference type="InterPro" id="IPR050272">
    <property type="entry name" value="Isochorismatase-like_hydrls"/>
</dbReference>
<dbReference type="CDD" id="cd01014">
    <property type="entry name" value="nicotinamidase_related"/>
    <property type="match status" value="1"/>
</dbReference>
<evidence type="ECO:0000313" key="3">
    <source>
        <dbReference type="EMBL" id="SHO55208.1"/>
    </source>
</evidence>
<evidence type="ECO:0000313" key="4">
    <source>
        <dbReference type="Proteomes" id="UP000184600"/>
    </source>
</evidence>
<dbReference type="OrthoDB" id="1157330at2"/>
<name>A0A1M7YRH6_9VIBR</name>